<organism evidence="2 3">
    <name type="scientific">Pontibacter anaerobius</name>
    <dbReference type="NCBI Taxonomy" id="2993940"/>
    <lineage>
        <taxon>Bacteria</taxon>
        <taxon>Pseudomonadati</taxon>
        <taxon>Bacteroidota</taxon>
        <taxon>Cytophagia</taxon>
        <taxon>Cytophagales</taxon>
        <taxon>Hymenobacteraceae</taxon>
        <taxon>Pontibacter</taxon>
    </lineage>
</organism>
<evidence type="ECO:0000313" key="3">
    <source>
        <dbReference type="Proteomes" id="UP001207228"/>
    </source>
</evidence>
<gene>
    <name evidence="2" type="ORF">OO017_19765</name>
</gene>
<feature type="domain" description="BioF2-like acetyltransferase" evidence="1">
    <location>
        <begin position="155"/>
        <end position="296"/>
    </location>
</feature>
<dbReference type="Pfam" id="PF13480">
    <property type="entry name" value="Acetyltransf_6"/>
    <property type="match status" value="1"/>
</dbReference>
<evidence type="ECO:0000259" key="1">
    <source>
        <dbReference type="Pfam" id="PF13480"/>
    </source>
</evidence>
<comment type="caution">
    <text evidence="2">The sequence shown here is derived from an EMBL/GenBank/DDBJ whole genome shotgun (WGS) entry which is preliminary data.</text>
</comment>
<dbReference type="InterPro" id="IPR038740">
    <property type="entry name" value="BioF2-like_GNAT_dom"/>
</dbReference>
<evidence type="ECO:0000313" key="2">
    <source>
        <dbReference type="EMBL" id="MCX2742203.1"/>
    </source>
</evidence>
<name>A0ABT3RL27_9BACT</name>
<keyword evidence="3" id="KW-1185">Reference proteome</keyword>
<dbReference type="Proteomes" id="UP001207228">
    <property type="component" value="Unassembled WGS sequence"/>
</dbReference>
<dbReference type="RefSeq" id="WP_266054438.1">
    <property type="nucleotide sequence ID" value="NZ_JAPFQO010000019.1"/>
</dbReference>
<sequence>MKKLLDEEFLLSWKELYEKCPWATIFQSSEYVLTWYKVYHHEFPPILVIATSRGKLTGLLALNVAKNKIVGAGHFDAEYQTWLSEEVSADAFIKQALTEVCKLYPRHQIELKYVPGNASIKWAKDPQWKHKCVIGVRKSPIMNIKNEGFKLLFKKKDYKVKNSRLNRMGNFRFELITDKNNFATIYDLIATQWDFRQAARYNKNHFDVSDKRRNLKLSLFDKKLLHVSALMLDSKVLATCEAVISPDQICLKGMKSYDPTYANYSLGFVHFLKLGLQMEREGIDLLDLTPGDDPYKDILATDYNQVYELTVTSSTLGYIKSMFRKRVYLFLTRRNINPLTLKLSLIKKLYLLKERFRVMRELGPVQLAKSLLPRSAGKQQETYQLWPATSPPPAPEGIRRDSLDDLLLYRPARAQVSRWEFLEEAMVRFETRQHSYTLAEEGRLLLCVWLGAPGAGPEEAALQDLYCHPDGAGMLQAFLGAVAGEVAATQKCRRVTISADPASNFLSHKLKRTNFMDRRDFEVRGLTTLELTNKTSGSKQH</sequence>
<reference evidence="2 3" key="1">
    <citation type="submission" date="2022-11" db="EMBL/GenBank/DDBJ databases">
        <title>The characterization of three novel Bacteroidetes species and genomic analysis of their roles in tidal elemental geochemical cycles.</title>
        <authorList>
            <person name="Ma K.-J."/>
        </authorList>
    </citation>
    <scope>NUCLEOTIDE SEQUENCE [LARGE SCALE GENOMIC DNA]</scope>
    <source>
        <strain evidence="2 3">M82</strain>
    </source>
</reference>
<protein>
    <submittedName>
        <fullName evidence="2">GNAT family N-acetyltransferase</fullName>
    </submittedName>
</protein>
<accession>A0ABT3RL27</accession>
<proteinExistence type="predicted"/>
<dbReference type="EMBL" id="JAPFQO010000019">
    <property type="protein sequence ID" value="MCX2742203.1"/>
    <property type="molecule type" value="Genomic_DNA"/>
</dbReference>